<evidence type="ECO:0000313" key="2">
    <source>
        <dbReference type="EMBL" id="MEQ2637863.1"/>
    </source>
</evidence>
<accession>A0ABV1IG36</accession>
<evidence type="ECO:0000313" key="3">
    <source>
        <dbReference type="Proteomes" id="UP001478817"/>
    </source>
</evidence>
<dbReference type="Proteomes" id="UP001478817">
    <property type="component" value="Unassembled WGS sequence"/>
</dbReference>
<sequence length="256" mass="26297">MFRKRERFERSDVPRETPYTNVIGVVVLVVVFVALAMTVMAVWNRVTLESRLGANDLTDSLSAQAKASAADGYVASSDELESTLFLTVSSAAADAGGTQLSDARILTVNKTQGTAVLATVPVSAEVTSGETVTTLAGLCAQSGADACVAPLSAASGVRFKHVVVATGDVLEKAVQIVGASKVNLVGEASDLLGLMRTDMDASDLLAFAETVSGVGLGNIQRTEASLVTDPDQAEAGFQAIDKTALCLTLGTIVAAS</sequence>
<keyword evidence="1" id="KW-1133">Transmembrane helix</keyword>
<evidence type="ECO:0008006" key="4">
    <source>
        <dbReference type="Google" id="ProtNLM"/>
    </source>
</evidence>
<dbReference type="Gene3D" id="3.40.630.190">
    <property type="entry name" value="LCP protein"/>
    <property type="match status" value="1"/>
</dbReference>
<gene>
    <name evidence="2" type="ORF">AAAT05_05840</name>
</gene>
<name>A0ABV1IG36_9ACTN</name>
<keyword evidence="1" id="KW-0812">Transmembrane</keyword>
<keyword evidence="1" id="KW-0472">Membrane</keyword>
<dbReference type="EMBL" id="JBBNGS010000009">
    <property type="protein sequence ID" value="MEQ2637863.1"/>
    <property type="molecule type" value="Genomic_DNA"/>
</dbReference>
<keyword evidence="3" id="KW-1185">Reference proteome</keyword>
<reference evidence="2 3" key="1">
    <citation type="submission" date="2024-04" db="EMBL/GenBank/DDBJ databases">
        <title>Human intestinal bacterial collection.</title>
        <authorList>
            <person name="Pauvert C."/>
            <person name="Hitch T.C.A."/>
            <person name="Clavel T."/>
        </authorList>
    </citation>
    <scope>NUCLEOTIDE SEQUENCE [LARGE SCALE GENOMIC DNA]</scope>
    <source>
        <strain evidence="2 3">CLA-AA-H197</strain>
    </source>
</reference>
<comment type="caution">
    <text evidence="2">The sequence shown here is derived from an EMBL/GenBank/DDBJ whole genome shotgun (WGS) entry which is preliminary data.</text>
</comment>
<dbReference type="RefSeq" id="WP_349182480.1">
    <property type="nucleotide sequence ID" value="NZ_JBBNGS010000009.1"/>
</dbReference>
<organism evidence="2 3">
    <name type="scientific">Paratractidigestivibacter faecalis</name>
    <dbReference type="NCBI Taxonomy" id="2292441"/>
    <lineage>
        <taxon>Bacteria</taxon>
        <taxon>Bacillati</taxon>
        <taxon>Actinomycetota</taxon>
        <taxon>Coriobacteriia</taxon>
        <taxon>Coriobacteriales</taxon>
        <taxon>Atopobiaceae</taxon>
        <taxon>Paratractidigestivibacter</taxon>
    </lineage>
</organism>
<evidence type="ECO:0000256" key="1">
    <source>
        <dbReference type="SAM" id="Phobius"/>
    </source>
</evidence>
<protein>
    <recommendedName>
        <fullName evidence="4">Flp pilus-assembly TadG-like N-terminal domain-containing protein</fullName>
    </recommendedName>
</protein>
<proteinExistence type="predicted"/>
<feature type="transmembrane region" description="Helical" evidence="1">
    <location>
        <begin position="21"/>
        <end position="43"/>
    </location>
</feature>